<feature type="region of interest" description="Disordered" evidence="1">
    <location>
        <begin position="129"/>
        <end position="186"/>
    </location>
</feature>
<dbReference type="EMBL" id="LSMT01000021">
    <property type="protein sequence ID" value="PFX32577.1"/>
    <property type="molecule type" value="Genomic_DNA"/>
</dbReference>
<dbReference type="InterPro" id="IPR008042">
    <property type="entry name" value="Retrotrans_Pao"/>
</dbReference>
<feature type="compositionally biased region" description="Polar residues" evidence="1">
    <location>
        <begin position="130"/>
        <end position="186"/>
    </location>
</feature>
<feature type="domain" description="DUF4371" evidence="2">
    <location>
        <begin position="1021"/>
        <end position="1199"/>
    </location>
</feature>
<dbReference type="InterPro" id="IPR036397">
    <property type="entry name" value="RNaseH_sf"/>
</dbReference>
<dbReference type="InterPro" id="IPR025398">
    <property type="entry name" value="DUF4371"/>
</dbReference>
<reference evidence="4" key="1">
    <citation type="journal article" date="2017" name="bioRxiv">
        <title>Comparative analysis of the genomes of Stylophora pistillata and Acropora digitifera provides evidence for extensive differences between species of corals.</title>
        <authorList>
            <person name="Voolstra C.R."/>
            <person name="Li Y."/>
            <person name="Liew Y.J."/>
            <person name="Baumgarten S."/>
            <person name="Zoccola D."/>
            <person name="Flot J.-F."/>
            <person name="Tambutte S."/>
            <person name="Allemand D."/>
            <person name="Aranda M."/>
        </authorList>
    </citation>
    <scope>NUCLEOTIDE SEQUENCE [LARGE SCALE GENOMIC DNA]</scope>
</reference>
<evidence type="ECO:0000256" key="1">
    <source>
        <dbReference type="SAM" id="MobiDB-lite"/>
    </source>
</evidence>
<dbReference type="PANTHER" id="PTHR47331">
    <property type="entry name" value="PHD-TYPE DOMAIN-CONTAINING PROTEIN"/>
    <property type="match status" value="1"/>
</dbReference>
<evidence type="ECO:0000259" key="2">
    <source>
        <dbReference type="Pfam" id="PF14291"/>
    </source>
</evidence>
<proteinExistence type="predicted"/>
<dbReference type="Gene3D" id="3.30.420.10">
    <property type="entry name" value="Ribonuclease H-like superfamily/Ribonuclease H"/>
    <property type="match status" value="1"/>
</dbReference>
<keyword evidence="3" id="KW-0418">Kinase</keyword>
<dbReference type="PANTHER" id="PTHR47331:SF1">
    <property type="entry name" value="GAG-LIKE PROTEIN"/>
    <property type="match status" value="1"/>
</dbReference>
<keyword evidence="3" id="KW-0808">Transferase</keyword>
<dbReference type="GO" id="GO:0003676">
    <property type="term" value="F:nucleic acid binding"/>
    <property type="evidence" value="ECO:0007669"/>
    <property type="project" value="InterPro"/>
</dbReference>
<dbReference type="Proteomes" id="UP000225706">
    <property type="component" value="Unassembled WGS sequence"/>
</dbReference>
<comment type="caution">
    <text evidence="3">The sequence shown here is derived from an EMBL/GenBank/DDBJ whole genome shotgun (WGS) entry which is preliminary data.</text>
</comment>
<dbReference type="Pfam" id="PF14291">
    <property type="entry name" value="DUF4371"/>
    <property type="match status" value="1"/>
</dbReference>
<dbReference type="Pfam" id="PF05380">
    <property type="entry name" value="Peptidase_A17"/>
    <property type="match status" value="1"/>
</dbReference>
<dbReference type="GO" id="GO:0016301">
    <property type="term" value="F:kinase activity"/>
    <property type="evidence" value="ECO:0007669"/>
    <property type="project" value="UniProtKB-KW"/>
</dbReference>
<sequence>MKEDVDFSEAWKLLKERCAQSYRIATAYIDKLAKGPIIRVEDADALRRFSILLTGCKNTLKEIGYLNKLETLDKLKAIVSRLPYGLRLRWRDVTDKVTEEQGREITIEDLRDFVRAKARAATHAVFGDISSHSTPLTGSSRTKQNPALQNASPFVTQTGSRQVSNKTRSVNQIQNTSSGNCTNTEATPWAKEGEQEAVNAYVAGRNDTLDDGAQSRGCNWTGNDIEAMFLQVRVRPNLRNALRFLWWPSGDLNSEPEEFMMTAHLFGGVSSPSCTNFTFSKTADDSKASFNLEVICTVQRNFYVDDCLKAVKSEHDAVSLVKNLTELLKRGKSTLPPLKPVTIPRLELSAAVLSTRLARMIQEEIDLAVDQSIYWTDSICILRYIENEEKRFQTFVANRVAAICEQSLPSQWRYVQTKLKLNPTDDASRGLSVKAITESNCWTTGNDFLWQNEENWPKRPPAINQGEEDPCGPEEKRAAFVSLVQSTGHSSVKHTPILNKAEVLDNSNKNLHSPYAKLVFDCKRRQAPVSQHKMASLPEDRVNSSEHLFSYVSFDCLGPLEVQCGRDMVKWYGVLFTCLSIRAIHIEVLHSLNTGSFVNALRRFIVRRGPPFKIRSGKGGNFVKGEKELREGINEWNQGKIHEFLLAKSVKGIFNPPAGSLHGGVWHLDPKPIVMAEHFKFHKVEQQESEAIRDFVPRLKKLVETCEFGSYCKEAIRDRFVCGLKEQTIQRKLLAVADSTLQMPVERACTAELTKKETTALHGGSVEEVKTVAATFPECLHCEKVNHSLDTCLFCNSKCLLVKRSMKTTEDMDHCNILNNMLDNPEELDLKHQPSAIREDKIFSLDQRVIPVASAEADDNGAYICKGNAKRYYEYSSTSSSRTVHSENGMFVGNGNHIAPISFPSKHRGFLDLPITSGLSLCPVALQASSKVNQSLLFLPPEHCSPRRTKLLIGMLEKIRQFDLKKYADDPDCHYSLNNGSESIDEAVDDHVNCKEMPQIPAKDEEIKSLSITDNEAARHVVKNRTLLRSIISCIVFFGKQNIALRGHNELLLDKGNNPGNFLALLKFQAEAGDHVLTVYLNKATDRAKYTSATIQNESIRIIGEQLRESIVGQISDNTPFYLILADEVTDIANKEQLSLTVCFVDIDSTSHEEFLGFLSLERITGEAIAAAILDVLPKWNLNIKNCRGQGYDGASNMSSCWVKTTLG</sequence>
<dbReference type="OrthoDB" id="8046937at2759"/>
<accession>A0A2B4SVU2</accession>
<protein>
    <submittedName>
        <fullName evidence="3">52 kDa repressor of the inhibitor of the protein kinase</fullName>
    </submittedName>
</protein>
<keyword evidence="4" id="KW-1185">Reference proteome</keyword>
<evidence type="ECO:0000313" key="4">
    <source>
        <dbReference type="Proteomes" id="UP000225706"/>
    </source>
</evidence>
<evidence type="ECO:0000313" key="3">
    <source>
        <dbReference type="EMBL" id="PFX32577.1"/>
    </source>
</evidence>
<organism evidence="3 4">
    <name type="scientific">Stylophora pistillata</name>
    <name type="common">Smooth cauliflower coral</name>
    <dbReference type="NCBI Taxonomy" id="50429"/>
    <lineage>
        <taxon>Eukaryota</taxon>
        <taxon>Metazoa</taxon>
        <taxon>Cnidaria</taxon>
        <taxon>Anthozoa</taxon>
        <taxon>Hexacorallia</taxon>
        <taxon>Scleractinia</taxon>
        <taxon>Astrocoeniina</taxon>
        <taxon>Pocilloporidae</taxon>
        <taxon>Stylophora</taxon>
    </lineage>
</organism>
<dbReference type="AlphaFoldDB" id="A0A2B4SVU2"/>
<name>A0A2B4SVU2_STYPI</name>
<gene>
    <name evidence="3" type="primary">PRKRIR</name>
    <name evidence="3" type="ORF">AWC38_SpisGene2594</name>
</gene>